<keyword evidence="1" id="KW-0805">Transcription regulation</keyword>
<dbReference type="InterPro" id="IPR036286">
    <property type="entry name" value="LexA/Signal_pep-like_sf"/>
</dbReference>
<accession>E6VWV9</accession>
<dbReference type="Gene3D" id="2.10.109.10">
    <property type="entry name" value="Umud Fragment, subunit A"/>
    <property type="match status" value="1"/>
</dbReference>
<dbReference type="eggNOG" id="COG2932">
    <property type="taxonomic scope" value="Bacteria"/>
</dbReference>
<organism evidence="6 7">
    <name type="scientific">Pseudodesulfovibrio aespoeensis (strain ATCC 700646 / DSM 10631 / Aspo-2)</name>
    <name type="common">Desulfovibrio aespoeensis</name>
    <dbReference type="NCBI Taxonomy" id="643562"/>
    <lineage>
        <taxon>Bacteria</taxon>
        <taxon>Pseudomonadati</taxon>
        <taxon>Thermodesulfobacteriota</taxon>
        <taxon>Desulfovibrionia</taxon>
        <taxon>Desulfovibrionales</taxon>
        <taxon>Desulfovibrionaceae</taxon>
    </lineage>
</organism>
<reference evidence="6 7" key="2">
    <citation type="journal article" date="2014" name="Genome Announc.">
        <title>Complete Genome Sequence of the Subsurface, Mesophilic Sulfate-Reducing Bacterium Desulfovibrio aespoeensis Aspo-2.</title>
        <authorList>
            <person name="Pedersen K."/>
            <person name="Bengtsson A."/>
            <person name="Edlund J."/>
            <person name="Rabe L."/>
            <person name="Hazen T."/>
            <person name="Chakraborty R."/>
            <person name="Goodwin L."/>
            <person name="Shapiro N."/>
        </authorList>
    </citation>
    <scope>NUCLEOTIDE SEQUENCE [LARGE SCALE GENOMIC DNA]</scope>
    <source>
        <strain evidence="7">ATCC 700646 / DSM 10631 / Aspo-2</strain>
    </source>
</reference>
<dbReference type="Pfam" id="PF07022">
    <property type="entry name" value="Phage_CI_repr"/>
    <property type="match status" value="1"/>
</dbReference>
<dbReference type="SUPFAM" id="SSF51306">
    <property type="entry name" value="LexA/Signal peptidase"/>
    <property type="match status" value="1"/>
</dbReference>
<dbReference type="PANTHER" id="PTHR40661:SF3">
    <property type="entry name" value="FELS-1 PROPHAGE TRANSCRIPTIONAL REGULATOR"/>
    <property type="match status" value="1"/>
</dbReference>
<dbReference type="HOGENOM" id="CLU_066192_1_2_7"/>
<feature type="domain" description="Bacteriophage CI repressor N-terminal" evidence="5">
    <location>
        <begin position="14"/>
        <end position="75"/>
    </location>
</feature>
<evidence type="ECO:0000256" key="3">
    <source>
        <dbReference type="ARBA" id="ARBA00023163"/>
    </source>
</evidence>
<sequence length="223" mass="24760">MNQGAMMSNDFDAFFARLCSETDIASQSQLARELEVGRAAVSLSKRKGTVPPRWILDLSARFGLNPLWLEKGKGAVRAEAACDPADTPYHEIPKVRARLCAGGGSFETEGQVEGYYSFRSDWLRSRGNPANMVLMEVVGNSMEPEIKEGDMVLIDQARCDILSGSIYAVGVEDTVMVKRVERLPGILVLRSDNMDYSPIHLSGDELNNVRVIGKILWTSREYR</sequence>
<feature type="domain" description="Peptidase S24/S26A/S26B/S26C" evidence="4">
    <location>
        <begin position="98"/>
        <end position="215"/>
    </location>
</feature>
<dbReference type="Pfam" id="PF00717">
    <property type="entry name" value="Peptidase_S24"/>
    <property type="match status" value="1"/>
</dbReference>
<dbReference type="PANTHER" id="PTHR40661">
    <property type="match status" value="1"/>
</dbReference>
<dbReference type="CDD" id="cd06529">
    <property type="entry name" value="S24_LexA-like"/>
    <property type="match status" value="1"/>
</dbReference>
<dbReference type="Proteomes" id="UP000002191">
    <property type="component" value="Chromosome"/>
</dbReference>
<evidence type="ECO:0000256" key="2">
    <source>
        <dbReference type="ARBA" id="ARBA00023125"/>
    </source>
</evidence>
<evidence type="ECO:0000259" key="4">
    <source>
        <dbReference type="Pfam" id="PF00717"/>
    </source>
</evidence>
<dbReference type="EMBL" id="CP002431">
    <property type="protein sequence ID" value="ADU63721.1"/>
    <property type="molecule type" value="Genomic_DNA"/>
</dbReference>
<dbReference type="STRING" id="643562.Daes_2725"/>
<evidence type="ECO:0000313" key="6">
    <source>
        <dbReference type="EMBL" id="ADU63721.1"/>
    </source>
</evidence>
<keyword evidence="7" id="KW-1185">Reference proteome</keyword>
<dbReference type="GO" id="GO:0045892">
    <property type="term" value="P:negative regulation of DNA-templated transcription"/>
    <property type="evidence" value="ECO:0007669"/>
    <property type="project" value="InterPro"/>
</dbReference>
<dbReference type="KEGG" id="das:Daes_2725"/>
<name>E6VWV9_PSEA9</name>
<reference evidence="7" key="1">
    <citation type="submission" date="2010-12" db="EMBL/GenBank/DDBJ databases">
        <title>Complete sequence of Desulfovibrio aespoeensis Aspo-2.</title>
        <authorList>
            <consortium name="US DOE Joint Genome Institute"/>
            <person name="Lucas S."/>
            <person name="Copeland A."/>
            <person name="Lapidus A."/>
            <person name="Cheng J.-F."/>
            <person name="Goodwin L."/>
            <person name="Pitluck S."/>
            <person name="Chertkov O."/>
            <person name="Misra M."/>
            <person name="Detter J.C."/>
            <person name="Han C."/>
            <person name="Tapia R."/>
            <person name="Land M."/>
            <person name="Hauser L."/>
            <person name="Kyrpides N."/>
            <person name="Ivanova N."/>
            <person name="Ovchinnikova G."/>
            <person name="Pedersen K."/>
            <person name="Jagevall S."/>
            <person name="Hazen T."/>
            <person name="Woyke T."/>
        </authorList>
    </citation>
    <scope>NUCLEOTIDE SEQUENCE [LARGE SCALE GENOMIC DNA]</scope>
    <source>
        <strain evidence="7">ATCC 700646 / DSM 10631 / Aspo-2</strain>
    </source>
</reference>
<dbReference type="InterPro" id="IPR039418">
    <property type="entry name" value="LexA-like"/>
</dbReference>
<dbReference type="InterPro" id="IPR010982">
    <property type="entry name" value="Lambda_DNA-bd_dom_sf"/>
</dbReference>
<dbReference type="GO" id="GO:0003677">
    <property type="term" value="F:DNA binding"/>
    <property type="evidence" value="ECO:0007669"/>
    <property type="project" value="UniProtKB-KW"/>
</dbReference>
<keyword evidence="2" id="KW-0238">DNA-binding</keyword>
<gene>
    <name evidence="6" type="ordered locus">Daes_2725</name>
</gene>
<protein>
    <submittedName>
        <fullName evidence="6">Peptidase S24/S26A/S26B, conserved region</fullName>
    </submittedName>
</protein>
<dbReference type="Gene3D" id="1.10.260.40">
    <property type="entry name" value="lambda repressor-like DNA-binding domains"/>
    <property type="match status" value="1"/>
</dbReference>
<dbReference type="InterPro" id="IPR010744">
    <property type="entry name" value="Phage_CI_N"/>
</dbReference>
<evidence type="ECO:0000259" key="5">
    <source>
        <dbReference type="Pfam" id="PF07022"/>
    </source>
</evidence>
<proteinExistence type="predicted"/>
<dbReference type="RefSeq" id="WP_013515627.1">
    <property type="nucleotide sequence ID" value="NC_014844.1"/>
</dbReference>
<dbReference type="AlphaFoldDB" id="E6VWV9"/>
<evidence type="ECO:0000256" key="1">
    <source>
        <dbReference type="ARBA" id="ARBA00023015"/>
    </source>
</evidence>
<keyword evidence="3" id="KW-0804">Transcription</keyword>
<dbReference type="InterPro" id="IPR015927">
    <property type="entry name" value="Peptidase_S24_S26A/B/C"/>
</dbReference>
<evidence type="ECO:0000313" key="7">
    <source>
        <dbReference type="Proteomes" id="UP000002191"/>
    </source>
</evidence>